<dbReference type="EMBL" id="LFJN01000035">
    <property type="protein sequence ID" value="KPI35955.1"/>
    <property type="molecule type" value="Genomic_DNA"/>
</dbReference>
<dbReference type="Gene3D" id="3.30.2040.10">
    <property type="entry name" value="PSTPO5379-like domain"/>
    <property type="match status" value="1"/>
</dbReference>
<evidence type="ECO:0000313" key="3">
    <source>
        <dbReference type="EMBL" id="KPI35955.1"/>
    </source>
</evidence>
<dbReference type="OrthoDB" id="10262538at2759"/>
<accession>A0A0N1GYT7</accession>
<dbReference type="VEuPathDB" id="FungiDB:AB675_10517"/>
<name>A0A0N1GYT7_9EURO</name>
<dbReference type="AlphaFoldDB" id="A0A0N1GYT7"/>
<protein>
    <recommendedName>
        <fullName evidence="5">Hydro-lyase</fullName>
    </recommendedName>
</protein>
<dbReference type="Gene3D" id="3.40.1640.10">
    <property type="entry name" value="PSTPO5379-like"/>
    <property type="match status" value="1"/>
</dbReference>
<comment type="caution">
    <text evidence="3">The sequence shown here is derived from an EMBL/GenBank/DDBJ whole genome shotgun (WGS) entry which is preliminary data.</text>
</comment>
<evidence type="ECO:0000256" key="2">
    <source>
        <dbReference type="ARBA" id="ARBA00023239"/>
    </source>
</evidence>
<dbReference type="STRING" id="1664694.A0A0N1GYT7"/>
<dbReference type="GO" id="GO:0006536">
    <property type="term" value="P:glutamate metabolic process"/>
    <property type="evidence" value="ECO:0007669"/>
    <property type="project" value="TreeGrafter"/>
</dbReference>
<reference evidence="3 4" key="1">
    <citation type="submission" date="2015-06" db="EMBL/GenBank/DDBJ databases">
        <title>Draft genome of the ant-associated black yeast Phialophora attae CBS 131958.</title>
        <authorList>
            <person name="Moreno L.F."/>
            <person name="Stielow B.J."/>
            <person name="de Hoog S."/>
            <person name="Vicente V.A."/>
            <person name="Weiss V.A."/>
            <person name="de Vries M."/>
            <person name="Cruz L.M."/>
            <person name="Souza E.M."/>
        </authorList>
    </citation>
    <scope>NUCLEOTIDE SEQUENCE [LARGE SCALE GENOMIC DNA]</scope>
    <source>
        <strain evidence="3 4">CBS 131958</strain>
    </source>
</reference>
<dbReference type="Pfam" id="PF07286">
    <property type="entry name" value="D-Glu_cyclase"/>
    <property type="match status" value="1"/>
</dbReference>
<dbReference type="Proteomes" id="UP000038010">
    <property type="component" value="Unassembled WGS sequence"/>
</dbReference>
<dbReference type="InterPro" id="IPR009906">
    <property type="entry name" value="D-Glu_cyclase"/>
</dbReference>
<comment type="similarity">
    <text evidence="1">Belongs to the D-glutamate cyclase family.</text>
</comment>
<evidence type="ECO:0000256" key="1">
    <source>
        <dbReference type="ARBA" id="ARBA00007896"/>
    </source>
</evidence>
<organism evidence="3 4">
    <name type="scientific">Cyphellophora attinorum</name>
    <dbReference type="NCBI Taxonomy" id="1664694"/>
    <lineage>
        <taxon>Eukaryota</taxon>
        <taxon>Fungi</taxon>
        <taxon>Dikarya</taxon>
        <taxon>Ascomycota</taxon>
        <taxon>Pezizomycotina</taxon>
        <taxon>Eurotiomycetes</taxon>
        <taxon>Chaetothyriomycetidae</taxon>
        <taxon>Chaetothyriales</taxon>
        <taxon>Cyphellophoraceae</taxon>
        <taxon>Cyphellophora</taxon>
    </lineage>
</organism>
<dbReference type="InterPro" id="IPR038021">
    <property type="entry name" value="Putative_hydro-lyase"/>
</dbReference>
<dbReference type="GO" id="GO:0047820">
    <property type="term" value="F:D-glutamate cyclase activity"/>
    <property type="evidence" value="ECO:0007669"/>
    <property type="project" value="TreeGrafter"/>
</dbReference>
<dbReference type="SUPFAM" id="SSF160920">
    <property type="entry name" value="PSTPO5379-like"/>
    <property type="match status" value="1"/>
</dbReference>
<dbReference type="RefSeq" id="XP_017995918.1">
    <property type="nucleotide sequence ID" value="XM_018139295.1"/>
</dbReference>
<dbReference type="PANTHER" id="PTHR32022:SF10">
    <property type="entry name" value="D-GLUTAMATE CYCLASE, MITOCHONDRIAL"/>
    <property type="match status" value="1"/>
</dbReference>
<dbReference type="FunFam" id="3.30.2040.10:FF:000001">
    <property type="entry name" value="D-glutamate cyclase, mitochondrial"/>
    <property type="match status" value="1"/>
</dbReference>
<evidence type="ECO:0000313" key="4">
    <source>
        <dbReference type="Proteomes" id="UP000038010"/>
    </source>
</evidence>
<proteinExistence type="inferred from homology"/>
<keyword evidence="2" id="KW-0456">Lyase</keyword>
<dbReference type="GeneID" id="28731175"/>
<keyword evidence="4" id="KW-1185">Reference proteome</keyword>
<dbReference type="PANTHER" id="PTHR32022">
    <property type="entry name" value="D-GLUTAMATE CYCLASE, MITOCHONDRIAL"/>
    <property type="match status" value="1"/>
</dbReference>
<gene>
    <name evidence="3" type="ORF">AB675_10517</name>
</gene>
<sequence>MASIATYHVEDPMAPLAMKELSAPQHGSPATGEAIRLAARSGAYTTPTSGIAATYVQANLIVLPNRYASDFRLLCKRNPVPCPLLAESRTVGSWEQLTSNIPGVGGERLANDLDLRRDIPRYMVYQDGTQVRSHCADVCKDWSEDHSAFLIGCSFSFEAALADAGLVPAHMAYNRNVPMYATTIPLCSAGVFKQSTYVVSMRFYRRKDVERVRDITRPYVATHGEPLDWDWCALERLGIQDLDKPEYGDSPVGSDGLPVRRSAQSFSNDGDDLVPVFWGCGVTPQQAVMQSGLKGTVIGHAPGHMLVLDLRDWDILAS</sequence>
<evidence type="ECO:0008006" key="5">
    <source>
        <dbReference type="Google" id="ProtNLM"/>
    </source>
</evidence>